<evidence type="ECO:0000313" key="8">
    <source>
        <dbReference type="Proteomes" id="UP000655759"/>
    </source>
</evidence>
<keyword evidence="1 5" id="KW-0479">Metal-binding</keyword>
<dbReference type="InterPro" id="IPR036412">
    <property type="entry name" value="HAD-like_sf"/>
</dbReference>
<feature type="binding site" evidence="5">
    <location>
        <position position="11"/>
    </location>
    <ligand>
        <name>Mg(2+)</name>
        <dbReference type="ChEBI" id="CHEBI:18420"/>
    </ligand>
</feature>
<evidence type="ECO:0000256" key="4">
    <source>
        <dbReference type="ARBA" id="ARBA00023277"/>
    </source>
</evidence>
<dbReference type="NCBIfam" id="TIGR01482">
    <property type="entry name" value="SPP-subfamily"/>
    <property type="match status" value="1"/>
</dbReference>
<comment type="similarity">
    <text evidence="5">Belongs to the archaeal SPP-like hydrolase family.</text>
</comment>
<dbReference type="GO" id="GO:0000287">
    <property type="term" value="F:magnesium ion binding"/>
    <property type="evidence" value="ECO:0007669"/>
    <property type="project" value="InterPro"/>
</dbReference>
<evidence type="ECO:0000256" key="2">
    <source>
        <dbReference type="ARBA" id="ARBA00022801"/>
    </source>
</evidence>
<dbReference type="Proteomes" id="UP000655759">
    <property type="component" value="Unassembled WGS sequence"/>
</dbReference>
<dbReference type="EMBL" id="CAJNAQ010000005">
    <property type="protein sequence ID" value="CAE6501207.1"/>
    <property type="molecule type" value="Genomic_DNA"/>
</dbReference>
<proteinExistence type="inferred from homology"/>
<feature type="active site" description="Nucleophile" evidence="5">
    <location>
        <position position="9"/>
    </location>
</feature>
<dbReference type="InterPro" id="IPR006379">
    <property type="entry name" value="HAD-SF_hydro_IIB"/>
</dbReference>
<dbReference type="InterPro" id="IPR006382">
    <property type="entry name" value="PGPase"/>
</dbReference>
<evidence type="ECO:0000313" key="7">
    <source>
        <dbReference type="EMBL" id="CAE6501207.1"/>
    </source>
</evidence>
<comment type="caution">
    <text evidence="7">The sequence shown here is derived from an EMBL/GenBank/DDBJ whole genome shotgun (WGS) entry which is preliminary data.</text>
</comment>
<evidence type="ECO:0000256" key="6">
    <source>
        <dbReference type="NCBIfam" id="TIGR01487"/>
    </source>
</evidence>
<feature type="binding site" evidence="5">
    <location>
        <position position="180"/>
    </location>
    <ligand>
        <name>Mg(2+)</name>
        <dbReference type="ChEBI" id="CHEBI:18420"/>
    </ligand>
</feature>
<feature type="binding site" evidence="5">
    <location>
        <position position="153"/>
    </location>
    <ligand>
        <name>substrate</name>
    </ligand>
</feature>
<dbReference type="NCBIfam" id="TIGR01484">
    <property type="entry name" value="HAD-SF-IIB"/>
    <property type="match status" value="1"/>
</dbReference>
<dbReference type="SUPFAM" id="SSF56784">
    <property type="entry name" value="HAD-like"/>
    <property type="match status" value="1"/>
</dbReference>
<dbReference type="AlphaFoldDB" id="A0A812F678"/>
<evidence type="ECO:0000256" key="5">
    <source>
        <dbReference type="HAMAP-Rule" id="MF_01419"/>
    </source>
</evidence>
<evidence type="ECO:0000256" key="1">
    <source>
        <dbReference type="ARBA" id="ARBA00022723"/>
    </source>
</evidence>
<keyword evidence="4 5" id="KW-0119">Carbohydrate metabolism</keyword>
<organism evidence="7 8">
    <name type="scientific">Candidatus Nitrosotenuis uzonensis</name>
    <dbReference type="NCBI Taxonomy" id="1407055"/>
    <lineage>
        <taxon>Archaea</taxon>
        <taxon>Nitrososphaerota</taxon>
        <taxon>Candidatus Nitrosotenuis</taxon>
    </lineage>
</organism>
<name>A0A812F678_9ARCH</name>
<protein>
    <recommendedName>
        <fullName evidence="5 6">Phosphoglycolate phosphatase</fullName>
        <shortName evidence="5">PGP</shortName>
        <shortName evidence="5">PGPase</shortName>
        <ecNumber evidence="5 6">3.1.3.18</ecNumber>
    </recommendedName>
</protein>
<dbReference type="PANTHER" id="PTHR10000:SF8">
    <property type="entry name" value="HAD SUPERFAMILY HYDROLASE-LIKE, TYPE 3"/>
    <property type="match status" value="1"/>
</dbReference>
<dbReference type="Gene3D" id="3.90.1070.10">
    <property type="match status" value="1"/>
</dbReference>
<comment type="catalytic activity">
    <reaction evidence="5">
        <text>2-phosphoglycolate + H2O = glycolate + phosphate</text>
        <dbReference type="Rhea" id="RHEA:14369"/>
        <dbReference type="ChEBI" id="CHEBI:15377"/>
        <dbReference type="ChEBI" id="CHEBI:29805"/>
        <dbReference type="ChEBI" id="CHEBI:43474"/>
        <dbReference type="ChEBI" id="CHEBI:58033"/>
        <dbReference type="EC" id="3.1.3.18"/>
    </reaction>
</comment>
<reference evidence="7" key="1">
    <citation type="submission" date="2021-02" db="EMBL/GenBank/DDBJ databases">
        <authorList>
            <person name="Han P."/>
        </authorList>
    </citation>
    <scope>NUCLEOTIDE SEQUENCE</scope>
    <source>
        <strain evidence="7">Candidatus Nitrosotenuis uzonensis 5A</strain>
    </source>
</reference>
<keyword evidence="2 5" id="KW-0378">Hydrolase</keyword>
<feature type="binding site" evidence="5">
    <location>
        <position position="9"/>
    </location>
    <ligand>
        <name>Mg(2+)</name>
        <dbReference type="ChEBI" id="CHEBI:18420"/>
    </ligand>
</feature>
<gene>
    <name evidence="7" type="ORF">NUZ5A_51133</name>
</gene>
<dbReference type="GO" id="GO:0005829">
    <property type="term" value="C:cytosol"/>
    <property type="evidence" value="ECO:0007669"/>
    <property type="project" value="TreeGrafter"/>
</dbReference>
<dbReference type="GO" id="GO:0008967">
    <property type="term" value="F:phosphoglycolate phosphatase activity"/>
    <property type="evidence" value="ECO:0007669"/>
    <property type="project" value="UniProtKB-UniRule"/>
</dbReference>
<dbReference type="HAMAP" id="MF_01419">
    <property type="entry name" value="GPH_hydrolase_arch"/>
    <property type="match status" value="1"/>
</dbReference>
<dbReference type="RefSeq" id="WP_205100464.1">
    <property type="nucleotide sequence ID" value="NZ_CAJNAQ010000005.1"/>
</dbReference>
<sequence length="230" mass="24582">MRRRTFAVDIDGTITENGGGRIHLGALNALRYMKKLGHNVILVSGRSSVEGYLLSVFGGLNTIAVGENGGCITYGANEHIMLGNKETCIEALHAIRSEINVVEKPVFPRMTEVVLERTFDIDDAVKIVNARKLGVALSDSQYAIHINSTGINKATGFEHVMNKMGIRREDVIAIGDSATDVPLFKLSGLSIAVGNAHHTVKSAATIHVESHAGDGVVEALNKIAPTLSES</sequence>
<accession>A0A812F678</accession>
<comment type="cofactor">
    <cofactor evidence="5">
        <name>Mg(2+)</name>
        <dbReference type="ChEBI" id="CHEBI:18420"/>
    </cofactor>
</comment>
<comment type="function">
    <text evidence="5">Catalyzes the dephosphorylation of 2-phosphoglycolate.</text>
</comment>
<dbReference type="NCBIfam" id="TIGR01487">
    <property type="entry name" value="Pglycolate_arch"/>
    <property type="match status" value="1"/>
</dbReference>
<keyword evidence="3 5" id="KW-0460">Magnesium</keyword>
<dbReference type="EC" id="3.1.3.18" evidence="5 6"/>
<dbReference type="InterPro" id="IPR023214">
    <property type="entry name" value="HAD_sf"/>
</dbReference>
<evidence type="ECO:0000256" key="3">
    <source>
        <dbReference type="ARBA" id="ARBA00022842"/>
    </source>
</evidence>
<dbReference type="Pfam" id="PF08282">
    <property type="entry name" value="Hydrolase_3"/>
    <property type="match status" value="2"/>
</dbReference>
<dbReference type="Gene3D" id="3.40.50.1000">
    <property type="entry name" value="HAD superfamily/HAD-like"/>
    <property type="match status" value="1"/>
</dbReference>
<dbReference type="PANTHER" id="PTHR10000">
    <property type="entry name" value="PHOSPHOSERINE PHOSPHATASE"/>
    <property type="match status" value="1"/>
</dbReference>
<feature type="binding site" evidence="5">
    <location>
        <position position="176"/>
    </location>
    <ligand>
        <name>Mg(2+)</name>
        <dbReference type="ChEBI" id="CHEBI:18420"/>
    </ligand>
</feature>